<reference evidence="1 2" key="1">
    <citation type="submission" date="2017-06" db="EMBL/GenBank/DDBJ databases">
        <authorList>
            <person name="Kim H.J."/>
            <person name="Triplett B.A."/>
        </authorList>
    </citation>
    <scope>NUCLEOTIDE SEQUENCE [LARGE SCALE GENOMIC DNA]</scope>
    <source>
        <strain evidence="1 2">DSM 44715</strain>
    </source>
</reference>
<evidence type="ECO:0000313" key="2">
    <source>
        <dbReference type="Proteomes" id="UP000198318"/>
    </source>
</evidence>
<dbReference type="OrthoDB" id="3475775at2"/>
<dbReference type="AlphaFoldDB" id="A0A239NKM4"/>
<organism evidence="1 2">
    <name type="scientific">Actinomadura meyerae</name>
    <dbReference type="NCBI Taxonomy" id="240840"/>
    <lineage>
        <taxon>Bacteria</taxon>
        <taxon>Bacillati</taxon>
        <taxon>Actinomycetota</taxon>
        <taxon>Actinomycetes</taxon>
        <taxon>Streptosporangiales</taxon>
        <taxon>Thermomonosporaceae</taxon>
        <taxon>Actinomadura</taxon>
    </lineage>
</organism>
<evidence type="ECO:0000313" key="1">
    <source>
        <dbReference type="EMBL" id="SNT55013.1"/>
    </source>
</evidence>
<dbReference type="Proteomes" id="UP000198318">
    <property type="component" value="Unassembled WGS sequence"/>
</dbReference>
<accession>A0A239NKM4</accession>
<gene>
    <name evidence="1" type="ORF">SAMN05443665_104315</name>
</gene>
<proteinExistence type="predicted"/>
<sequence length="138" mass="15025">MNVVFVALGGTRRPAVVRECARVRARGGTATVVVGKASAWTDEPLPDGVETVELSALERRHRPVPERFRPYRRPARRHRRDPAAIRRRAVDRGLLRGRSVDLVVVGDAQSLVTVAELADVIADAGARPAYTIAGGRSQ</sequence>
<keyword evidence="2" id="KW-1185">Reference proteome</keyword>
<dbReference type="RefSeq" id="WP_089329915.1">
    <property type="nucleotide sequence ID" value="NZ_FZOR01000043.1"/>
</dbReference>
<dbReference type="EMBL" id="FZOR01000043">
    <property type="protein sequence ID" value="SNT55013.1"/>
    <property type="molecule type" value="Genomic_DNA"/>
</dbReference>
<protein>
    <submittedName>
        <fullName evidence="1">Uncharacterized protein</fullName>
    </submittedName>
</protein>
<name>A0A239NKM4_9ACTN</name>